<dbReference type="Pfam" id="PF25775">
    <property type="entry name" value="CC_STIL"/>
    <property type="match status" value="1"/>
</dbReference>
<evidence type="ECO:0000256" key="2">
    <source>
        <dbReference type="SAM" id="Phobius"/>
    </source>
</evidence>
<dbReference type="GeneTree" id="ENSGT00390000007310"/>
<feature type="compositionally biased region" description="Low complexity" evidence="1">
    <location>
        <begin position="518"/>
        <end position="539"/>
    </location>
</feature>
<reference evidence="5" key="1">
    <citation type="submission" date="2025-08" db="UniProtKB">
        <authorList>
            <consortium name="Ensembl"/>
        </authorList>
    </citation>
    <scope>IDENTIFICATION</scope>
</reference>
<dbReference type="InterPro" id="IPR057731">
    <property type="entry name" value="STIL_N"/>
</dbReference>
<dbReference type="GO" id="GO:0007052">
    <property type="term" value="P:mitotic spindle organization"/>
    <property type="evidence" value="ECO:0007669"/>
    <property type="project" value="Ensembl"/>
</dbReference>
<organism evidence="5 6">
    <name type="scientific">Paramormyrops kingsleyae</name>
    <dbReference type="NCBI Taxonomy" id="1676925"/>
    <lineage>
        <taxon>Eukaryota</taxon>
        <taxon>Metazoa</taxon>
        <taxon>Chordata</taxon>
        <taxon>Craniata</taxon>
        <taxon>Vertebrata</taxon>
        <taxon>Euteleostomi</taxon>
        <taxon>Actinopterygii</taxon>
        <taxon>Neopterygii</taxon>
        <taxon>Teleostei</taxon>
        <taxon>Osteoglossocephala</taxon>
        <taxon>Osteoglossomorpha</taxon>
        <taxon>Osteoglossiformes</taxon>
        <taxon>Mormyridae</taxon>
        <taxon>Paramormyrops</taxon>
    </lineage>
</organism>
<keyword evidence="2" id="KW-0472">Membrane</keyword>
<feature type="compositionally biased region" description="Low complexity" evidence="1">
    <location>
        <begin position="561"/>
        <end position="605"/>
    </location>
</feature>
<dbReference type="GO" id="GO:0007224">
    <property type="term" value="P:smoothened signaling pathway"/>
    <property type="evidence" value="ECO:0007669"/>
    <property type="project" value="Ensembl"/>
</dbReference>
<dbReference type="GO" id="GO:0070050">
    <property type="term" value="P:neuron cellular homeostasis"/>
    <property type="evidence" value="ECO:0007669"/>
    <property type="project" value="Ensembl"/>
</dbReference>
<proteinExistence type="predicted"/>
<feature type="region of interest" description="Disordered" evidence="1">
    <location>
        <begin position="1256"/>
        <end position="1298"/>
    </location>
</feature>
<dbReference type="STRING" id="1676925.ENSPKIP00000015543"/>
<dbReference type="PANTHER" id="PTHR15128">
    <property type="entry name" value="TAL1 SCL INTERRUPTING LOCUS"/>
    <property type="match status" value="1"/>
</dbReference>
<feature type="compositionally biased region" description="Basic and acidic residues" evidence="1">
    <location>
        <begin position="1203"/>
        <end position="1219"/>
    </location>
</feature>
<keyword evidence="2" id="KW-1133">Transmembrane helix</keyword>
<dbReference type="GO" id="GO:0071539">
    <property type="term" value="P:protein localization to centrosome"/>
    <property type="evidence" value="ECO:0007669"/>
    <property type="project" value="TreeGrafter"/>
</dbReference>
<feature type="compositionally biased region" description="Basic and acidic residues" evidence="1">
    <location>
        <begin position="1032"/>
        <end position="1041"/>
    </location>
</feature>
<sequence>MYLNERRYKVLHSQLILTFFTCLLFCIVSIICVFFLYLFLGMPLSCVSVFLYRSSENVITPFSFPKSKVALWDPAPIGDSVSLHLCYYRNPKIILAEKALRLAYRQARQSSTAIFSCFLLGALTVDDDEEGVTLMLDRFDPGREQPGLPAKVPTALLPGDVLLPCVIGPQGATSADLLLHSAEDLNVTFKTLRHSCCSRDGVELSDLLVPRARLVCSEQLDRLSFSLRWAAVTVADTLDAVPVRPVPVIPTALARNLSGVASVTQAVCRKRGFLTMDQTRKLLLVLESDPKAYSLPLVGVWLSGVTHIHSPQVWAWGLRYLYGAALRDRVMSEGRAFLVVLYSLTHRNPEFYQCQPCGGQQEMTFQLLTSTESITLYKHAEVTGRPLQFELSPENVNQETEFFKRVASSVSFSRSSGGASSASPQNKLSISDQDSGVEDEDLSPRPSPNPHPLSQQTRSIHPSVPELSLVMEGSFLDGRKLSCREPPHALGPTPLPALQQRGGAAIHGSRPASQPPGRAAILAGPPRLRRPLAPGTLPAKVTRDHPGPGEQRLRANAGRKSASPSGRSSSGGCPPSPANSASSSSTPSTPMTNGSPDTSASQPQPLAAPPKGLSPFTPHLPLSSPALPPPLGYHSLRCSTASLSQVPLYHHPSSNMHSTPSSKPSSECVGLPCNCCVRQHGHISQNTPLSWQTVPPSPAVPRLSSGGAGVVCCPTPDSTPRHECCGSSPRRPCCQSSPHHSPACITSSPVHHSSPHEVCSPAREQSTPTRWLMEQPAPACQAPCCQAANPALPPGPPADGVTGILSADAYRILVDQDRQLKLLHAQIKKLLEAQDKESSPAAPPSSMERRQEEVKEQVSIAVSTGASLFWSPPQGEPESELEAQGEIEASSAFTASAPEEHASPSMLSDGPDREDEQRQALGVASPKSPPGDGLHVFQSPVLGESARMCDQTRSPDKLGSPQQEASISEDEQQRFYKVLLGQVNSRLRVSLGKEEAERQEHAVWTGPPTERHSLSPKEAPPPRSAQLKGRKKTSEPDKPEQDQVLQATLRQLQKLGVTLELDPGRQGKATRSTLESTSTLASISPEAVVPRLTLSESVGTSMWAPSVGGSVDLSLEANAIALKYLSDSHLSRFSLGMRPSVPLQSPGAVHSGNASTECATTGLSVLSSSNMSFATRKYMKKYGLIEEDSSEEEVEMEEEAESTDLRRDSALGHSTRTDLSENFSPERGGILKNIGNNQAGSQSQLLRDLRPKMQLLSSGAKKRSQKENDPRGLERGPQPVWVGAQASRDPSAAESSVGNFLDLSRLRQLPKLF</sequence>
<dbReference type="Proteomes" id="UP000261540">
    <property type="component" value="Unplaced"/>
</dbReference>
<evidence type="ECO:0000256" key="1">
    <source>
        <dbReference type="SAM" id="MobiDB-lite"/>
    </source>
</evidence>
<keyword evidence="2" id="KW-0812">Transmembrane</keyword>
<feature type="domain" description="STIL N-terminal" evidence="3">
    <location>
        <begin position="71"/>
        <end position="411"/>
    </location>
</feature>
<evidence type="ECO:0000313" key="5">
    <source>
        <dbReference type="Ensembl" id="ENSPKIP00000015543.1"/>
    </source>
</evidence>
<feature type="region of interest" description="Disordered" evidence="1">
    <location>
        <begin position="1059"/>
        <end position="1078"/>
    </location>
</feature>
<dbReference type="GO" id="GO:0005815">
    <property type="term" value="C:microtubule organizing center"/>
    <property type="evidence" value="ECO:0007669"/>
    <property type="project" value="TreeGrafter"/>
</dbReference>
<dbReference type="GO" id="GO:0051225">
    <property type="term" value="P:spindle assembly"/>
    <property type="evidence" value="ECO:0007669"/>
    <property type="project" value="Ensembl"/>
</dbReference>
<reference evidence="5" key="2">
    <citation type="submission" date="2025-09" db="UniProtKB">
        <authorList>
            <consortium name="Ensembl"/>
        </authorList>
    </citation>
    <scope>IDENTIFICATION</scope>
</reference>
<dbReference type="GO" id="GO:0031023">
    <property type="term" value="P:microtubule organizing center organization"/>
    <property type="evidence" value="ECO:0007669"/>
    <property type="project" value="TreeGrafter"/>
</dbReference>
<name>A0A3B3RAZ2_9TELE</name>
<dbReference type="Pfam" id="PF26399">
    <property type="entry name" value="PRM_STIL"/>
    <property type="match status" value="1"/>
</dbReference>
<feature type="compositionally biased region" description="Basic and acidic residues" evidence="1">
    <location>
        <begin position="1265"/>
        <end position="1274"/>
    </location>
</feature>
<feature type="compositionally biased region" description="Low complexity" evidence="1">
    <location>
        <begin position="414"/>
        <end position="423"/>
    </location>
</feature>
<dbReference type="InterPro" id="IPR057655">
    <property type="entry name" value="STIL_CC"/>
</dbReference>
<feature type="compositionally biased region" description="Basic and acidic residues" evidence="1">
    <location>
        <begin position="991"/>
        <end position="1001"/>
    </location>
</feature>
<feature type="compositionally biased region" description="Acidic residues" evidence="1">
    <location>
        <begin position="1187"/>
        <end position="1202"/>
    </location>
</feature>
<feature type="domain" description="STIL coiled coil region" evidence="4">
    <location>
        <begin position="807"/>
        <end position="834"/>
    </location>
</feature>
<feature type="transmembrane region" description="Helical" evidence="2">
    <location>
        <begin position="15"/>
        <end position="40"/>
    </location>
</feature>
<dbReference type="Ensembl" id="ENSPKIT00000040010.1">
    <property type="protein sequence ID" value="ENSPKIP00000015543.1"/>
    <property type="gene ID" value="ENSPKIG00000002226.1"/>
</dbReference>
<feature type="compositionally biased region" description="Polar residues" evidence="1">
    <location>
        <begin position="424"/>
        <end position="434"/>
    </location>
</feature>
<dbReference type="GO" id="GO:0010171">
    <property type="term" value="P:body morphogenesis"/>
    <property type="evidence" value="ECO:0007669"/>
    <property type="project" value="Ensembl"/>
</dbReference>
<feature type="compositionally biased region" description="Basic and acidic residues" evidence="1">
    <location>
        <begin position="847"/>
        <end position="856"/>
    </location>
</feature>
<accession>A0A3B3RAZ2</accession>
<feature type="compositionally biased region" description="Polar residues" evidence="1">
    <location>
        <begin position="1069"/>
        <end position="1078"/>
    </location>
</feature>
<protein>
    <submittedName>
        <fullName evidence="5">STIL centriolar assembly protein</fullName>
    </submittedName>
</protein>
<feature type="region of interest" description="Disordered" evidence="1">
    <location>
        <begin position="991"/>
        <end position="1042"/>
    </location>
</feature>
<dbReference type="InterPro" id="IPR058559">
    <property type="entry name" value="PRM_STIL"/>
</dbReference>
<dbReference type="Pfam" id="PF15253">
    <property type="entry name" value="STIL_N"/>
    <property type="match status" value="1"/>
</dbReference>
<feature type="region of interest" description="Disordered" evidence="1">
    <location>
        <begin position="480"/>
        <end position="623"/>
    </location>
</feature>
<dbReference type="InterPro" id="IPR026123">
    <property type="entry name" value="STIL"/>
</dbReference>
<feature type="region of interest" description="Disordered" evidence="1">
    <location>
        <begin position="893"/>
        <end position="970"/>
    </location>
</feature>
<evidence type="ECO:0000259" key="4">
    <source>
        <dbReference type="Pfam" id="PF25775"/>
    </source>
</evidence>
<feature type="region of interest" description="Disordered" evidence="1">
    <location>
        <begin position="833"/>
        <end position="858"/>
    </location>
</feature>
<feature type="region of interest" description="Disordered" evidence="1">
    <location>
        <begin position="1187"/>
        <end position="1242"/>
    </location>
</feature>
<dbReference type="PANTHER" id="PTHR15128:SF0">
    <property type="entry name" value="SCL-INTERRUPTING LOCUS PROTEIN"/>
    <property type="match status" value="1"/>
</dbReference>
<evidence type="ECO:0000313" key="6">
    <source>
        <dbReference type="Proteomes" id="UP000261540"/>
    </source>
</evidence>
<keyword evidence="6" id="KW-1185">Reference proteome</keyword>
<evidence type="ECO:0000259" key="3">
    <source>
        <dbReference type="Pfam" id="PF15253"/>
    </source>
</evidence>
<feature type="compositionally biased region" description="Basic and acidic residues" evidence="1">
    <location>
        <begin position="541"/>
        <end position="553"/>
    </location>
</feature>
<feature type="region of interest" description="Disordered" evidence="1">
    <location>
        <begin position="414"/>
        <end position="460"/>
    </location>
</feature>